<feature type="signal peptide" evidence="1">
    <location>
        <begin position="1"/>
        <end position="21"/>
    </location>
</feature>
<evidence type="ECO:0000259" key="2">
    <source>
        <dbReference type="Pfam" id="PF08332"/>
    </source>
</evidence>
<evidence type="ECO:0000313" key="6">
    <source>
        <dbReference type="Proteomes" id="UP000565576"/>
    </source>
</evidence>
<dbReference type="InterPro" id="IPR032710">
    <property type="entry name" value="NTF2-like_dom_sf"/>
</dbReference>
<dbReference type="SUPFAM" id="SSF54427">
    <property type="entry name" value="NTF2-like"/>
    <property type="match status" value="1"/>
</dbReference>
<dbReference type="OrthoDB" id="953853at2"/>
<dbReference type="GO" id="GO:0004683">
    <property type="term" value="F:calcium/calmodulin-dependent protein kinase activity"/>
    <property type="evidence" value="ECO:0007669"/>
    <property type="project" value="InterPro"/>
</dbReference>
<dbReference type="Proteomes" id="UP000565576">
    <property type="component" value="Unassembled WGS sequence"/>
</dbReference>
<dbReference type="InterPro" id="IPR016887">
    <property type="entry name" value="UCP028470_steroid_isom-rel"/>
</dbReference>
<gene>
    <name evidence="4" type="ORF">GA0061101_13059</name>
    <name evidence="3" type="ORF">GGD46_005543</name>
</gene>
<reference evidence="4 5" key="1">
    <citation type="submission" date="2016-08" db="EMBL/GenBank/DDBJ databases">
        <authorList>
            <person name="Seilhamer J.J."/>
        </authorList>
    </citation>
    <scope>NUCLEOTIDE SEQUENCE [LARGE SCALE GENOMIC DNA]</scope>
    <source>
        <strain evidence="4 5">P1-7</strain>
    </source>
</reference>
<dbReference type="GO" id="GO:0005516">
    <property type="term" value="F:calmodulin binding"/>
    <property type="evidence" value="ECO:0007669"/>
    <property type="project" value="InterPro"/>
</dbReference>
<dbReference type="Pfam" id="PF08332">
    <property type="entry name" value="CaMKII_AD"/>
    <property type="match status" value="1"/>
</dbReference>
<protein>
    <submittedName>
        <fullName evidence="3">Uncharacterized protein (TIGR02246 family)</fullName>
    </submittedName>
</protein>
<organism evidence="4 5">
    <name type="scientific">Rhizobium lusitanum</name>
    <dbReference type="NCBI Taxonomy" id="293958"/>
    <lineage>
        <taxon>Bacteria</taxon>
        <taxon>Pseudomonadati</taxon>
        <taxon>Pseudomonadota</taxon>
        <taxon>Alphaproteobacteria</taxon>
        <taxon>Hyphomicrobiales</taxon>
        <taxon>Rhizobiaceae</taxon>
        <taxon>Rhizobium/Agrobacterium group</taxon>
        <taxon>Rhizobium</taxon>
    </lineage>
</organism>
<dbReference type="RefSeq" id="WP_004112919.1">
    <property type="nucleotide sequence ID" value="NZ_FMAF01000030.1"/>
</dbReference>
<evidence type="ECO:0000313" key="3">
    <source>
        <dbReference type="EMBL" id="MBB6488229.1"/>
    </source>
</evidence>
<dbReference type="Proteomes" id="UP000199205">
    <property type="component" value="Unassembled WGS sequence"/>
</dbReference>
<feature type="domain" description="Calcium/calmodulin-dependent protein kinase II association-domain" evidence="2">
    <location>
        <begin position="31"/>
        <end position="148"/>
    </location>
</feature>
<dbReference type="NCBIfam" id="TIGR02246">
    <property type="entry name" value="SgcJ/EcaC family oxidoreductase"/>
    <property type="match status" value="1"/>
</dbReference>
<keyword evidence="1" id="KW-0732">Signal</keyword>
<feature type="chain" id="PRO_5033739233" evidence="1">
    <location>
        <begin position="22"/>
        <end position="150"/>
    </location>
</feature>
<reference evidence="3 6" key="2">
    <citation type="submission" date="2020-08" db="EMBL/GenBank/DDBJ databases">
        <title>Genomic Encyclopedia of Type Strains, Phase IV (KMG-V): Genome sequencing to study the core and pangenomes of soil and plant-associated prokaryotes.</title>
        <authorList>
            <person name="Whitman W."/>
        </authorList>
    </citation>
    <scope>NUCLEOTIDE SEQUENCE [LARGE SCALE GENOMIC DNA]</scope>
    <source>
        <strain evidence="3 6">SEMIA 4060</strain>
    </source>
</reference>
<dbReference type="EMBL" id="JACHBG010000020">
    <property type="protein sequence ID" value="MBB6488229.1"/>
    <property type="molecule type" value="Genomic_DNA"/>
</dbReference>
<sequence>MRLTLAAAAVLSTLSLQQAVAGTVNCAPITEQQVAELFDRWNASLRTLDSEKVAANYAENAILLPTLSNTPRLTHEQRAAYFEHFLKKRPKGSIDLRVIRIGCNMATDSGIYTFSFADGTKIPARYTYTYEFMDGKWMITAHHSSSMPET</sequence>
<dbReference type="AlphaFoldDB" id="A0A1C3XBA6"/>
<dbReference type="EMBL" id="FMAF01000030">
    <property type="protein sequence ID" value="SCB49489.1"/>
    <property type="molecule type" value="Genomic_DNA"/>
</dbReference>
<evidence type="ECO:0000313" key="5">
    <source>
        <dbReference type="Proteomes" id="UP000199205"/>
    </source>
</evidence>
<dbReference type="Gene3D" id="3.10.450.50">
    <property type="match status" value="1"/>
</dbReference>
<evidence type="ECO:0000313" key="4">
    <source>
        <dbReference type="EMBL" id="SCB49489.1"/>
    </source>
</evidence>
<proteinExistence type="predicted"/>
<name>A0A1C3XBA6_9HYPH</name>
<dbReference type="PIRSF" id="PIRSF028470">
    <property type="entry name" value="UCP028470"/>
    <property type="match status" value="1"/>
</dbReference>
<dbReference type="InterPro" id="IPR013543">
    <property type="entry name" value="Ca/CaM-dep_prot_kinase-assoc"/>
</dbReference>
<evidence type="ECO:0000256" key="1">
    <source>
        <dbReference type="SAM" id="SignalP"/>
    </source>
</evidence>
<accession>A0A1C3XBA6</accession>
<dbReference type="InterPro" id="IPR011944">
    <property type="entry name" value="Steroid_delta5-4_isomerase"/>
</dbReference>